<gene>
    <name evidence="6" type="primary">LOC107462488</name>
</gene>
<evidence type="ECO:0000313" key="5">
    <source>
        <dbReference type="Proteomes" id="UP000515211"/>
    </source>
</evidence>
<feature type="compositionally biased region" description="Basic and acidic residues" evidence="4">
    <location>
        <begin position="37"/>
        <end position="49"/>
    </location>
</feature>
<keyword evidence="1" id="KW-0678">Repressor</keyword>
<feature type="compositionally biased region" description="Pro residues" evidence="4">
    <location>
        <begin position="310"/>
        <end position="327"/>
    </location>
</feature>
<sequence>MATTTSFLHLMVTDNNNNNNHEDQQPMMDNNPVLSEETTRTRSSNEHGGRIIRSGRNKGARVKPKKPPQRGLGVEQLERLRMQESTFGGNNGGVTMKYGAAAAPSAPRSHVHAGGFQFIPQQVFHGSAVGHFMGNNRSGFSGGSSSSSSCSSFGSVAMAPVFNPLLGTPLVETSRSELTSIPNLHHHSHLHQPLDFCLKKTRFNNEENVNGSNARKENPLIIWNNGPNFVGYEAPNLDDREEVTEIIKNDEAAADEGVEVVAVHRKGNSVCGRVFMEYEFFPGKDGRGTSSKELEFPTIAAAEAEASPITVPPPPTSTPYRKLPPPSSNSNTNNNIDLSLKLSR</sequence>
<evidence type="ECO:0000313" key="6">
    <source>
        <dbReference type="RefSeq" id="XP_052109340.1"/>
    </source>
</evidence>
<keyword evidence="3" id="KW-0804">Transcription</keyword>
<feature type="compositionally biased region" description="Basic residues" evidence="4">
    <location>
        <begin position="53"/>
        <end position="68"/>
    </location>
</feature>
<dbReference type="Proteomes" id="UP000515211">
    <property type="component" value="Chromosome 8"/>
</dbReference>
<proteinExistence type="predicted"/>
<dbReference type="KEGG" id="adu:107462488"/>
<dbReference type="AlphaFoldDB" id="A0A9C6WLW5"/>
<evidence type="ECO:0000256" key="3">
    <source>
        <dbReference type="ARBA" id="ARBA00023163"/>
    </source>
</evidence>
<feature type="region of interest" description="Disordered" evidence="4">
    <location>
        <begin position="303"/>
        <end position="344"/>
    </location>
</feature>
<organism evidence="5 6">
    <name type="scientific">Arachis duranensis</name>
    <name type="common">Wild peanut</name>
    <dbReference type="NCBI Taxonomy" id="130453"/>
    <lineage>
        <taxon>Eukaryota</taxon>
        <taxon>Viridiplantae</taxon>
        <taxon>Streptophyta</taxon>
        <taxon>Embryophyta</taxon>
        <taxon>Tracheophyta</taxon>
        <taxon>Spermatophyta</taxon>
        <taxon>Magnoliopsida</taxon>
        <taxon>eudicotyledons</taxon>
        <taxon>Gunneridae</taxon>
        <taxon>Pentapetalae</taxon>
        <taxon>rosids</taxon>
        <taxon>fabids</taxon>
        <taxon>Fabales</taxon>
        <taxon>Fabaceae</taxon>
        <taxon>Papilionoideae</taxon>
        <taxon>50 kb inversion clade</taxon>
        <taxon>dalbergioids sensu lato</taxon>
        <taxon>Dalbergieae</taxon>
        <taxon>Pterocarpus clade</taxon>
        <taxon>Arachis</taxon>
    </lineage>
</organism>
<feature type="region of interest" description="Disordered" evidence="4">
    <location>
        <begin position="13"/>
        <end position="74"/>
    </location>
</feature>
<evidence type="ECO:0000256" key="4">
    <source>
        <dbReference type="SAM" id="MobiDB-lite"/>
    </source>
</evidence>
<name>A0A9C6WLW5_ARADU</name>
<evidence type="ECO:0000256" key="2">
    <source>
        <dbReference type="ARBA" id="ARBA00023015"/>
    </source>
</evidence>
<dbReference type="PANTHER" id="PTHR33388:SF2">
    <property type="entry name" value="PROTEIN SPOROCYTELESS"/>
    <property type="match status" value="1"/>
</dbReference>
<dbReference type="InterPro" id="IPR040356">
    <property type="entry name" value="SPEAR"/>
</dbReference>
<dbReference type="Pfam" id="PF08744">
    <property type="entry name" value="NOZZLE"/>
    <property type="match status" value="1"/>
</dbReference>
<reference evidence="5" key="1">
    <citation type="journal article" date="2016" name="Nat. Genet.">
        <title>The genome sequences of Arachis duranensis and Arachis ipaensis, the diploid ancestors of cultivated peanut.</title>
        <authorList>
            <person name="Bertioli D.J."/>
            <person name="Cannon S.B."/>
            <person name="Froenicke L."/>
            <person name="Huang G."/>
            <person name="Farmer A.D."/>
            <person name="Cannon E.K."/>
            <person name="Liu X."/>
            <person name="Gao D."/>
            <person name="Clevenger J."/>
            <person name="Dash S."/>
            <person name="Ren L."/>
            <person name="Moretzsohn M.C."/>
            <person name="Shirasawa K."/>
            <person name="Huang W."/>
            <person name="Vidigal B."/>
            <person name="Abernathy B."/>
            <person name="Chu Y."/>
            <person name="Niederhuth C.E."/>
            <person name="Umale P."/>
            <person name="Araujo A.C."/>
            <person name="Kozik A."/>
            <person name="Kim K.D."/>
            <person name="Burow M.D."/>
            <person name="Varshney R.K."/>
            <person name="Wang X."/>
            <person name="Zhang X."/>
            <person name="Barkley N."/>
            <person name="Guimaraes P.M."/>
            <person name="Isobe S."/>
            <person name="Guo B."/>
            <person name="Liao B."/>
            <person name="Stalker H.T."/>
            <person name="Schmitz R.J."/>
            <person name="Scheffler B.E."/>
            <person name="Leal-Bertioli S.C."/>
            <person name="Xun X."/>
            <person name="Jackson S.A."/>
            <person name="Michelmore R."/>
            <person name="Ozias-Akins P."/>
        </authorList>
    </citation>
    <scope>NUCLEOTIDE SEQUENCE [LARGE SCALE GENOMIC DNA]</scope>
    <source>
        <strain evidence="5">cv. V14167</strain>
    </source>
</reference>
<dbReference type="PANTHER" id="PTHR33388">
    <property type="entry name" value="OS01G0212500 PROTEIN"/>
    <property type="match status" value="1"/>
</dbReference>
<keyword evidence="5" id="KW-1185">Reference proteome</keyword>
<dbReference type="InterPro" id="IPR014855">
    <property type="entry name" value="NOZZLE"/>
</dbReference>
<accession>A0A9C6WLW5</accession>
<reference evidence="6" key="2">
    <citation type="submission" date="2025-08" db="UniProtKB">
        <authorList>
            <consortium name="RefSeq"/>
        </authorList>
    </citation>
    <scope>IDENTIFICATION</scope>
    <source>
        <tissue evidence="6">Whole plant</tissue>
    </source>
</reference>
<dbReference type="GO" id="GO:0003700">
    <property type="term" value="F:DNA-binding transcription factor activity"/>
    <property type="evidence" value="ECO:0007669"/>
    <property type="project" value="InterPro"/>
</dbReference>
<protein>
    <submittedName>
        <fullName evidence="6">Uncharacterized protein LOC107462488</fullName>
    </submittedName>
</protein>
<keyword evidence="2" id="KW-0805">Transcription regulation</keyword>
<dbReference type="GeneID" id="107462488"/>
<evidence type="ECO:0000256" key="1">
    <source>
        <dbReference type="ARBA" id="ARBA00022491"/>
    </source>
</evidence>
<dbReference type="RefSeq" id="XP_052109340.1">
    <property type="nucleotide sequence ID" value="XM_052253380.1"/>
</dbReference>